<dbReference type="EMBL" id="BART01007349">
    <property type="protein sequence ID" value="GAG56603.1"/>
    <property type="molecule type" value="Genomic_DNA"/>
</dbReference>
<evidence type="ECO:0000313" key="2">
    <source>
        <dbReference type="EMBL" id="GAG56603.1"/>
    </source>
</evidence>
<gene>
    <name evidence="2" type="ORF">S01H4_16743</name>
</gene>
<feature type="transmembrane region" description="Helical" evidence="1">
    <location>
        <begin position="27"/>
        <end position="49"/>
    </location>
</feature>
<name>X0Z8B0_9ZZZZ</name>
<reference evidence="2" key="1">
    <citation type="journal article" date="2014" name="Front. Microbiol.">
        <title>High frequency of phylogenetically diverse reductive dehalogenase-homologous genes in deep subseafloor sedimentary metagenomes.</title>
        <authorList>
            <person name="Kawai M."/>
            <person name="Futagami T."/>
            <person name="Toyoda A."/>
            <person name="Takaki Y."/>
            <person name="Nishi S."/>
            <person name="Hori S."/>
            <person name="Arai W."/>
            <person name="Tsubouchi T."/>
            <person name="Morono Y."/>
            <person name="Uchiyama I."/>
            <person name="Ito T."/>
            <person name="Fujiyama A."/>
            <person name="Inagaki F."/>
            <person name="Takami H."/>
        </authorList>
    </citation>
    <scope>NUCLEOTIDE SEQUENCE</scope>
    <source>
        <strain evidence="2">Expedition CK06-06</strain>
    </source>
</reference>
<accession>X0Z8B0</accession>
<dbReference type="AlphaFoldDB" id="X0Z8B0"/>
<keyword evidence="1" id="KW-0472">Membrane</keyword>
<sequence length="309" mass="35495">MASRENNRVKKSSRVEKRVSSLFERSGLVFGIVLTLTALVIGLLTYFTLEQKTEVAAQVLASDELTTYHPDMEAKFTYEGEEVTHLWKLKVRFVNSGDKTIIGTGNQSDLVGNGLNFVFPDDTRMLRIEKETETFQSNVVQVKPNHFQIQFSQWRSGEYSIVSFCVASDKWLETHPFPSVPTTDSVPTRDIIDGDVFIDDLTERRPLEQITFIDRLPRVVSIAGKIMGGISAGLLVLGLLIILIWAWMDTFKKYMWKRQYLSSFRIYLNQVEPKISKSKKILYMEYPESLPDGLWTKFEGKKAIWRLAF</sequence>
<feature type="non-terminal residue" evidence="2">
    <location>
        <position position="309"/>
    </location>
</feature>
<comment type="caution">
    <text evidence="2">The sequence shown here is derived from an EMBL/GenBank/DDBJ whole genome shotgun (WGS) entry which is preliminary data.</text>
</comment>
<keyword evidence="1" id="KW-1133">Transmembrane helix</keyword>
<protein>
    <submittedName>
        <fullName evidence="2">Uncharacterized protein</fullName>
    </submittedName>
</protein>
<proteinExistence type="predicted"/>
<feature type="transmembrane region" description="Helical" evidence="1">
    <location>
        <begin position="226"/>
        <end position="248"/>
    </location>
</feature>
<organism evidence="2">
    <name type="scientific">marine sediment metagenome</name>
    <dbReference type="NCBI Taxonomy" id="412755"/>
    <lineage>
        <taxon>unclassified sequences</taxon>
        <taxon>metagenomes</taxon>
        <taxon>ecological metagenomes</taxon>
    </lineage>
</organism>
<evidence type="ECO:0000256" key="1">
    <source>
        <dbReference type="SAM" id="Phobius"/>
    </source>
</evidence>
<keyword evidence="1" id="KW-0812">Transmembrane</keyword>